<keyword evidence="7" id="KW-1185">Reference proteome</keyword>
<dbReference type="GO" id="GO:0006446">
    <property type="term" value="P:regulation of translational initiation"/>
    <property type="evidence" value="ECO:0007669"/>
    <property type="project" value="InterPro"/>
</dbReference>
<dbReference type="Gene3D" id="1.10.10.10">
    <property type="entry name" value="Winged helix-like DNA-binding domain superfamily/Winged helix DNA-binding domain"/>
    <property type="match status" value="1"/>
</dbReference>
<evidence type="ECO:0000313" key="7">
    <source>
        <dbReference type="Proteomes" id="UP000007754"/>
    </source>
</evidence>
<gene>
    <name evidence="6" type="primary">ACTN4</name>
</gene>
<dbReference type="GO" id="GO:0005852">
    <property type="term" value="C:eukaryotic translation initiation factor 3 complex"/>
    <property type="evidence" value="ECO:0007669"/>
    <property type="project" value="InterPro"/>
</dbReference>
<dbReference type="InterPro" id="IPR033464">
    <property type="entry name" value="CSN8_PSD8_EIF3K"/>
</dbReference>
<keyword evidence="2" id="KW-0396">Initiation factor</keyword>
<evidence type="ECO:0000256" key="4">
    <source>
        <dbReference type="SAM" id="MobiDB-lite"/>
    </source>
</evidence>
<dbReference type="SUPFAM" id="SSF48371">
    <property type="entry name" value="ARM repeat"/>
    <property type="match status" value="1"/>
</dbReference>
<dbReference type="GeneTree" id="ENSGT00940000159343"/>
<feature type="region of interest" description="Disordered" evidence="4">
    <location>
        <begin position="277"/>
        <end position="339"/>
    </location>
</feature>
<dbReference type="InterPro" id="IPR009374">
    <property type="entry name" value="eIF3k"/>
</dbReference>
<feature type="domain" description="CSN8/PSMD8/EIF3K" evidence="5">
    <location>
        <begin position="187"/>
        <end position="264"/>
    </location>
</feature>
<dbReference type="GO" id="GO:0043022">
    <property type="term" value="F:ribosome binding"/>
    <property type="evidence" value="ECO:0007669"/>
    <property type="project" value="InterPro"/>
</dbReference>
<dbReference type="PANTHER" id="PTHR13022:SF0">
    <property type="entry name" value="EUKARYOTIC TRANSLATION INITIATION FACTOR 3 SUBUNIT K"/>
    <property type="match status" value="1"/>
</dbReference>
<protein>
    <submittedName>
        <fullName evidence="6">Eukaryotic translation initiation factor 3 subunit K</fullName>
    </submittedName>
</protein>
<evidence type="ECO:0000256" key="2">
    <source>
        <dbReference type="ARBA" id="ARBA00022540"/>
    </source>
</evidence>
<dbReference type="AlphaFoldDB" id="A0A674GG56"/>
<evidence type="ECO:0000256" key="1">
    <source>
        <dbReference type="ARBA" id="ARBA00022490"/>
    </source>
</evidence>
<feature type="region of interest" description="Disordered" evidence="4">
    <location>
        <begin position="85"/>
        <end position="150"/>
    </location>
</feature>
<name>A0A674GG56_TAEGU</name>
<evidence type="ECO:0000259" key="5">
    <source>
        <dbReference type="Pfam" id="PF10075"/>
    </source>
</evidence>
<evidence type="ECO:0000313" key="6">
    <source>
        <dbReference type="Ensembl" id="ENSTGUP00000021804.1"/>
    </source>
</evidence>
<feature type="region of interest" description="Disordered" evidence="4">
    <location>
        <begin position="1"/>
        <end position="67"/>
    </location>
</feature>
<proteinExistence type="predicted"/>
<dbReference type="InterPro" id="IPR016020">
    <property type="entry name" value="Transl_init_fac_sub12_N_euk"/>
</dbReference>
<dbReference type="GO" id="GO:0003743">
    <property type="term" value="F:translation initiation factor activity"/>
    <property type="evidence" value="ECO:0007669"/>
    <property type="project" value="UniProtKB-KW"/>
</dbReference>
<feature type="compositionally biased region" description="Polar residues" evidence="4">
    <location>
        <begin position="98"/>
        <end position="111"/>
    </location>
</feature>
<dbReference type="InterPro" id="IPR036388">
    <property type="entry name" value="WH-like_DNA-bd_sf"/>
</dbReference>
<dbReference type="Ensembl" id="ENSTGUT00000042759.1">
    <property type="protein sequence ID" value="ENSTGUP00000021804.1"/>
    <property type="gene ID" value="ENSTGUG00000029363.1"/>
</dbReference>
<dbReference type="Gene3D" id="1.25.40.250">
    <property type="entry name" value="ARM repeat, domain 1"/>
    <property type="match status" value="1"/>
</dbReference>
<evidence type="ECO:0000256" key="3">
    <source>
        <dbReference type="ARBA" id="ARBA00022917"/>
    </source>
</evidence>
<keyword evidence="1" id="KW-0963">Cytoplasm</keyword>
<organism evidence="6 7">
    <name type="scientific">Taeniopygia guttata</name>
    <name type="common">Zebra finch</name>
    <name type="synonym">Poephila guttata</name>
    <dbReference type="NCBI Taxonomy" id="59729"/>
    <lineage>
        <taxon>Eukaryota</taxon>
        <taxon>Metazoa</taxon>
        <taxon>Chordata</taxon>
        <taxon>Craniata</taxon>
        <taxon>Vertebrata</taxon>
        <taxon>Euteleostomi</taxon>
        <taxon>Archelosauria</taxon>
        <taxon>Archosauria</taxon>
        <taxon>Dinosauria</taxon>
        <taxon>Saurischia</taxon>
        <taxon>Theropoda</taxon>
        <taxon>Coelurosauria</taxon>
        <taxon>Aves</taxon>
        <taxon>Neognathae</taxon>
        <taxon>Neoaves</taxon>
        <taxon>Telluraves</taxon>
        <taxon>Australaves</taxon>
        <taxon>Passeriformes</taxon>
        <taxon>Passeroidea</taxon>
        <taxon>Estrildidae</taxon>
        <taxon>Estrildinae</taxon>
        <taxon>Taeniopygia</taxon>
    </lineage>
</organism>
<keyword evidence="3" id="KW-0648">Protein biosynthesis</keyword>
<dbReference type="PANTHER" id="PTHR13022">
    <property type="entry name" value="EUKARYOTIC TRANSLATION INITIATION FACTOR 3 SUBUNIT 11"/>
    <property type="match status" value="1"/>
</dbReference>
<dbReference type="InterPro" id="IPR036390">
    <property type="entry name" value="WH_DNA-bd_sf"/>
</dbReference>
<sequence>MWGETPNPGGNPKSRWKPPNPGGLHPLQVHDRPGTHIWAPQMWGETPNPGRNPKSREKPQIQMETPQIQGDFTLCKCVIDQAHISGHPKSGEPPKSGSAPNSRGNPPNSMGNPKFHKDPPDLHRDPPPFLCPTPPSSNPREIKSVVSPPKSWPKPGFWELGEGGFWGSVEGGTCTPSFLPKFPLDLPKTQQEERPIRQILYLGELLETCHFQSFWQALDENMELLEGITGFEDSVRKFICHVVGITYQHIDRWLLAEMLGDLSAEGVDEQIRVDRAGAGADPDLQPGGEHQTQEHRGEDRLRQCVQHHGILSLSAPRSEPSTPTPQFQPPNPDPAQFNQ</sequence>
<feature type="compositionally biased region" description="Pro residues" evidence="4">
    <location>
        <begin position="322"/>
        <end position="333"/>
    </location>
</feature>
<reference evidence="6" key="1">
    <citation type="submission" date="2025-08" db="UniProtKB">
        <authorList>
            <consortium name="Ensembl"/>
        </authorList>
    </citation>
    <scope>IDENTIFICATION</scope>
</reference>
<dbReference type="Proteomes" id="UP000007754">
    <property type="component" value="Unplaced"/>
</dbReference>
<dbReference type="SUPFAM" id="SSF46785">
    <property type="entry name" value="Winged helix' DNA-binding domain"/>
    <property type="match status" value="1"/>
</dbReference>
<dbReference type="Pfam" id="PF10075">
    <property type="entry name" value="CSN8_PSD8_EIF3K"/>
    <property type="match status" value="1"/>
</dbReference>
<reference evidence="6" key="2">
    <citation type="submission" date="2025-09" db="UniProtKB">
        <authorList>
            <consortium name="Ensembl"/>
        </authorList>
    </citation>
    <scope>IDENTIFICATION</scope>
</reference>
<feature type="compositionally biased region" description="Basic and acidic residues" evidence="4">
    <location>
        <begin position="115"/>
        <end position="126"/>
    </location>
</feature>
<dbReference type="FunFam" id="1.10.10.10:FF:000212">
    <property type="entry name" value="Eukaryotic translation initiation factor 3 subunit K"/>
    <property type="match status" value="1"/>
</dbReference>
<accession>A0A674GG56</accession>
<dbReference type="InterPro" id="IPR016024">
    <property type="entry name" value="ARM-type_fold"/>
</dbReference>
<feature type="compositionally biased region" description="Pro residues" evidence="4">
    <location>
        <begin position="127"/>
        <end position="137"/>
    </location>
</feature>
<feature type="compositionally biased region" description="Basic and acidic residues" evidence="4">
    <location>
        <begin position="291"/>
        <end position="302"/>
    </location>
</feature>